<evidence type="ECO:0000259" key="5">
    <source>
        <dbReference type="PROSITE" id="PS51797"/>
    </source>
</evidence>
<keyword evidence="7" id="KW-1185">Reference proteome</keyword>
<name>A0A091E0Z3_FUKDA</name>
<feature type="domain" description="TCTP" evidence="5">
    <location>
        <begin position="1"/>
        <end position="77"/>
    </location>
</feature>
<comment type="subunit">
    <text evidence="3">Homodimer. Interacts with STEAP3. Interacts with TSC22D1; interaction results in the destabilization of TSC22D1 protein.</text>
</comment>
<dbReference type="EMBL" id="KN122683">
    <property type="protein sequence ID" value="KFO28706.1"/>
    <property type="molecule type" value="Genomic_DNA"/>
</dbReference>
<accession>A0A091E0Z3</accession>
<protein>
    <recommendedName>
        <fullName evidence="1">Translationally-controlled tumor protein</fullName>
    </recommendedName>
</protein>
<dbReference type="Proteomes" id="UP000028990">
    <property type="component" value="Unassembled WGS sequence"/>
</dbReference>
<dbReference type="Pfam" id="PF00838">
    <property type="entry name" value="TCTP"/>
    <property type="match status" value="1"/>
</dbReference>
<dbReference type="PRINTS" id="PR01653">
    <property type="entry name" value="TCTPROTEIN"/>
</dbReference>
<sequence length="77" mass="8568">MVSRTEGNTDDLLIGGNVFAKGLEGKDMEKTVVTGVDIVMSHHLQETSFRKEAYKKYITEIIGNPLKASLVNKDQKE</sequence>
<proteinExistence type="inferred from homology"/>
<organism evidence="6 7">
    <name type="scientific">Fukomys damarensis</name>
    <name type="common">Damaraland mole rat</name>
    <name type="synonym">Cryptomys damarensis</name>
    <dbReference type="NCBI Taxonomy" id="885580"/>
    <lineage>
        <taxon>Eukaryota</taxon>
        <taxon>Metazoa</taxon>
        <taxon>Chordata</taxon>
        <taxon>Craniata</taxon>
        <taxon>Vertebrata</taxon>
        <taxon>Euteleostomi</taxon>
        <taxon>Mammalia</taxon>
        <taxon>Eutheria</taxon>
        <taxon>Euarchontoglires</taxon>
        <taxon>Glires</taxon>
        <taxon>Rodentia</taxon>
        <taxon>Hystricomorpha</taxon>
        <taxon>Bathyergidae</taxon>
        <taxon>Fukomys</taxon>
    </lineage>
</organism>
<dbReference type="InterPro" id="IPR011323">
    <property type="entry name" value="Mss4/transl-control_tumour"/>
</dbReference>
<evidence type="ECO:0000313" key="7">
    <source>
        <dbReference type="Proteomes" id="UP000028990"/>
    </source>
</evidence>
<comment type="similarity">
    <text evidence="4">Belongs to the TCTP family.</text>
</comment>
<evidence type="ECO:0000256" key="1">
    <source>
        <dbReference type="ARBA" id="ARBA00040832"/>
    </source>
</evidence>
<dbReference type="GO" id="GO:0005737">
    <property type="term" value="C:cytoplasm"/>
    <property type="evidence" value="ECO:0007669"/>
    <property type="project" value="TreeGrafter"/>
</dbReference>
<dbReference type="InterPro" id="IPR034737">
    <property type="entry name" value="TCTP"/>
</dbReference>
<dbReference type="PANTHER" id="PTHR11991:SF0">
    <property type="entry name" value="TRANSLATIONALLY-CONTROLLED TUMOR PROTEIN"/>
    <property type="match status" value="1"/>
</dbReference>
<dbReference type="AlphaFoldDB" id="A0A091E0Z3"/>
<dbReference type="PANTHER" id="PTHR11991">
    <property type="entry name" value="TRANSLATIONALLY CONTROLLED TUMOR PROTEIN-RELATED"/>
    <property type="match status" value="1"/>
</dbReference>
<dbReference type="GO" id="GO:0005509">
    <property type="term" value="F:calcium ion binding"/>
    <property type="evidence" value="ECO:0007669"/>
    <property type="project" value="TreeGrafter"/>
</dbReference>
<evidence type="ECO:0000256" key="3">
    <source>
        <dbReference type="ARBA" id="ARBA00047116"/>
    </source>
</evidence>
<evidence type="ECO:0000256" key="2">
    <source>
        <dbReference type="ARBA" id="ARBA00046053"/>
    </source>
</evidence>
<evidence type="ECO:0000313" key="6">
    <source>
        <dbReference type="EMBL" id="KFO28706.1"/>
    </source>
</evidence>
<gene>
    <name evidence="6" type="ORF">H920_09898</name>
</gene>
<dbReference type="Gene3D" id="2.170.150.10">
    <property type="entry name" value="Metal Binding Protein, Guanine Nucleotide Exchange Factor, Chain A"/>
    <property type="match status" value="1"/>
</dbReference>
<dbReference type="InterPro" id="IPR011057">
    <property type="entry name" value="Mss4-like_sf"/>
</dbReference>
<dbReference type="SUPFAM" id="SSF51316">
    <property type="entry name" value="Mss4-like"/>
    <property type="match status" value="1"/>
</dbReference>
<comment type="function">
    <text evidence="2">Involved in calcium binding and microtubule stabilization. Acts as a negative regulator of TSC22D1-mediated apoptosis, via interaction with and destabilization of TSC22D1 protein.</text>
</comment>
<dbReference type="InterPro" id="IPR018105">
    <property type="entry name" value="Translational_control_tumour_p"/>
</dbReference>
<evidence type="ECO:0000256" key="4">
    <source>
        <dbReference type="PROSITE-ProRule" id="PRU01133"/>
    </source>
</evidence>
<reference evidence="6 7" key="1">
    <citation type="submission" date="2013-11" db="EMBL/GenBank/DDBJ databases">
        <title>The Damaraland mole rat (Fukomys damarensis) genome and evolution of African mole rats.</title>
        <authorList>
            <person name="Gladyshev V.N."/>
            <person name="Fang X."/>
        </authorList>
    </citation>
    <scope>NUCLEOTIDE SEQUENCE [LARGE SCALE GENOMIC DNA]</scope>
    <source>
        <tissue evidence="6">Liver</tissue>
    </source>
</reference>
<dbReference type="PROSITE" id="PS51797">
    <property type="entry name" value="TCTP_3"/>
    <property type="match status" value="1"/>
</dbReference>